<feature type="compositionally biased region" description="Basic residues" evidence="1">
    <location>
        <begin position="1"/>
        <end position="10"/>
    </location>
</feature>
<sequence length="743" mass="84124">MAPPKKKKRLSKAEWKKLRKQRGAKSAEVRGLGEGSRKKFTLPAKWRQLVFTNGGRKRVEFESPGKTIYKTQKEVEKTLVKRNMKECLDDRSSTEESIPQDESSEWECEPADDEKGVQKLSKTLTSDDTETNSLERRFFVCESTQLMDLVHQVNKTSQCSTKDCNGILVVTKVEPTGLGGSLNVTFLCNGCRLRAVNFNGSALVEGSRRTVVGLALAVAFFITGHGYAKFSRVLRQCLGITCISKNPYFEVIKLVYPHVTDILNGMGEEEKNNMRALRNDQLGSWEKAVVTSDGVWHTRGHFSKNGSFIIKNYLTGGLLWFGHKCMRGKDNIIEEDLFEGTSKSMEGILAEECYKQAADEGCKVEVVWQDGDSSAAKAIAQHHPNGKVFRCGGHVGRAHINQLKEAAKKKEFSTDIKRKYEAQFPSVRTLKCKCERHKAGCGCLSDSFLTTARINHFCCLQQCDTPEEYARRLRALGEYHCRDIHEWGNGDTCGFHDNTVCSCKNCEEDEDIECEGQPYKTKVKLTCEYHRMAYRLECEHRAADAMSVIHPTMGRGHSNLCEAHFTVLPDFRAKDQNLCRLHYVTSTNCGFCQGNMSWCFKVRGNSYHWIIDLYERLQLPVIPSIVQALQKEVEDRMMEIERGRTAHKKQTRIRMKVARAEEQEARKKWVKRQAVQHTYGEETSMQEEDENPSLVSAAREAIGGSAETNNEVTLISGKTCKCGSNQHQRTTHSACPLNKRTNK</sequence>
<evidence type="ECO:0000313" key="2">
    <source>
        <dbReference type="EMBL" id="CAH3017043.1"/>
    </source>
</evidence>
<feature type="region of interest" description="Disordered" evidence="1">
    <location>
        <begin position="723"/>
        <end position="743"/>
    </location>
</feature>
<evidence type="ECO:0000256" key="1">
    <source>
        <dbReference type="SAM" id="MobiDB-lite"/>
    </source>
</evidence>
<dbReference type="EMBL" id="CALNXI010000053">
    <property type="protein sequence ID" value="CAH3017043.1"/>
    <property type="molecule type" value="Genomic_DNA"/>
</dbReference>
<protein>
    <submittedName>
        <fullName evidence="2">Uncharacterized protein</fullName>
    </submittedName>
</protein>
<feature type="compositionally biased region" description="Acidic residues" evidence="1">
    <location>
        <begin position="98"/>
        <end position="112"/>
    </location>
</feature>
<comment type="caution">
    <text evidence="2">The sequence shown here is derived from an EMBL/GenBank/DDBJ whole genome shotgun (WGS) entry which is preliminary data.</text>
</comment>
<feature type="region of interest" description="Disordered" evidence="1">
    <location>
        <begin position="88"/>
        <end position="112"/>
    </location>
</feature>
<accession>A0ABN8LNA9</accession>
<feature type="compositionally biased region" description="Polar residues" evidence="1">
    <location>
        <begin position="723"/>
        <end position="733"/>
    </location>
</feature>
<organism evidence="2 3">
    <name type="scientific">Porites evermanni</name>
    <dbReference type="NCBI Taxonomy" id="104178"/>
    <lineage>
        <taxon>Eukaryota</taxon>
        <taxon>Metazoa</taxon>
        <taxon>Cnidaria</taxon>
        <taxon>Anthozoa</taxon>
        <taxon>Hexacorallia</taxon>
        <taxon>Scleractinia</taxon>
        <taxon>Fungiina</taxon>
        <taxon>Poritidae</taxon>
        <taxon>Porites</taxon>
    </lineage>
</organism>
<reference evidence="2 3" key="1">
    <citation type="submission" date="2022-05" db="EMBL/GenBank/DDBJ databases">
        <authorList>
            <consortium name="Genoscope - CEA"/>
            <person name="William W."/>
        </authorList>
    </citation>
    <scope>NUCLEOTIDE SEQUENCE [LARGE SCALE GENOMIC DNA]</scope>
</reference>
<proteinExistence type="predicted"/>
<feature type="region of interest" description="Disordered" evidence="1">
    <location>
        <begin position="1"/>
        <end position="33"/>
    </location>
</feature>
<gene>
    <name evidence="2" type="ORF">PEVE_00034710</name>
</gene>
<dbReference type="Proteomes" id="UP001159427">
    <property type="component" value="Unassembled WGS sequence"/>
</dbReference>
<dbReference type="PANTHER" id="PTHR34485:SF2">
    <property type="entry name" value="PROLINE RICH, LACRIMAL 1"/>
    <property type="match status" value="1"/>
</dbReference>
<name>A0ABN8LNA9_9CNID</name>
<dbReference type="PANTHER" id="PTHR34485">
    <property type="entry name" value="PROLINE-RICH, LACRIMAL 1"/>
    <property type="match status" value="1"/>
</dbReference>
<evidence type="ECO:0000313" key="3">
    <source>
        <dbReference type="Proteomes" id="UP001159427"/>
    </source>
</evidence>
<keyword evidence="3" id="KW-1185">Reference proteome</keyword>